<evidence type="ECO:0000313" key="2">
    <source>
        <dbReference type="Proteomes" id="UP000887540"/>
    </source>
</evidence>
<dbReference type="AlphaFoldDB" id="A0A914CIK2"/>
<dbReference type="SUPFAM" id="SSF56436">
    <property type="entry name" value="C-type lectin-like"/>
    <property type="match status" value="1"/>
</dbReference>
<feature type="domain" description="C-type lectin" evidence="1">
    <location>
        <begin position="6"/>
        <end position="78"/>
    </location>
</feature>
<dbReference type="InterPro" id="IPR001304">
    <property type="entry name" value="C-type_lectin-like"/>
</dbReference>
<dbReference type="PANTHER" id="PTHR22803">
    <property type="entry name" value="MANNOSE, PHOSPHOLIPASE, LECTIN RECEPTOR RELATED"/>
    <property type="match status" value="1"/>
</dbReference>
<reference evidence="3" key="1">
    <citation type="submission" date="2022-11" db="UniProtKB">
        <authorList>
            <consortium name="WormBaseParasite"/>
        </authorList>
    </citation>
    <scope>IDENTIFICATION</scope>
</reference>
<dbReference type="PROSITE" id="PS50041">
    <property type="entry name" value="C_TYPE_LECTIN_2"/>
    <property type="match status" value="1"/>
</dbReference>
<accession>A0A914CIK2</accession>
<dbReference type="Proteomes" id="UP000887540">
    <property type="component" value="Unplaced"/>
</dbReference>
<keyword evidence="2" id="KW-1185">Reference proteome</keyword>
<dbReference type="Gene3D" id="3.10.100.10">
    <property type="entry name" value="Mannose-Binding Protein A, subunit A"/>
    <property type="match status" value="1"/>
</dbReference>
<dbReference type="CDD" id="cd00037">
    <property type="entry name" value="CLECT"/>
    <property type="match status" value="1"/>
</dbReference>
<dbReference type="InterPro" id="IPR016186">
    <property type="entry name" value="C-type_lectin-like/link_sf"/>
</dbReference>
<dbReference type="InterPro" id="IPR016187">
    <property type="entry name" value="CTDL_fold"/>
</dbReference>
<dbReference type="InterPro" id="IPR050111">
    <property type="entry name" value="C-type_lectin/snaclec_domain"/>
</dbReference>
<name>A0A914CIK2_9BILA</name>
<protein>
    <submittedName>
        <fullName evidence="3">C-type lectin domain-containing protein</fullName>
    </submittedName>
</protein>
<proteinExistence type="predicted"/>
<evidence type="ECO:0000313" key="3">
    <source>
        <dbReference type="WBParaSite" id="ACRNAN_scaffold10765.g11779.t1"/>
    </source>
</evidence>
<dbReference type="WBParaSite" id="ACRNAN_scaffold10765.g11779.t1">
    <property type="protein sequence ID" value="ACRNAN_scaffold10765.g11779.t1"/>
    <property type="gene ID" value="ACRNAN_scaffold10765.g11779"/>
</dbReference>
<organism evidence="2 3">
    <name type="scientific">Acrobeloides nanus</name>
    <dbReference type="NCBI Taxonomy" id="290746"/>
    <lineage>
        <taxon>Eukaryota</taxon>
        <taxon>Metazoa</taxon>
        <taxon>Ecdysozoa</taxon>
        <taxon>Nematoda</taxon>
        <taxon>Chromadorea</taxon>
        <taxon>Rhabditida</taxon>
        <taxon>Tylenchina</taxon>
        <taxon>Cephalobomorpha</taxon>
        <taxon>Cephaloboidea</taxon>
        <taxon>Cephalobidae</taxon>
        <taxon>Acrobeloides</taxon>
    </lineage>
</organism>
<sequence>MNCHSISIHNEFDNLFVQAFAQQSSPFFIGIYDAYGNGTYKWYDGTPVDYSMWADTPPTGSCAMMKADSLFWYPVPCNSTAYWNIDSAVICHFPPN</sequence>
<dbReference type="Pfam" id="PF00059">
    <property type="entry name" value="Lectin_C"/>
    <property type="match status" value="1"/>
</dbReference>
<evidence type="ECO:0000259" key="1">
    <source>
        <dbReference type="PROSITE" id="PS50041"/>
    </source>
</evidence>